<keyword evidence="4 12" id="KW-0812">Transmembrane</keyword>
<dbReference type="PROSITE" id="PS00211">
    <property type="entry name" value="ABC_TRANSPORTER_1"/>
    <property type="match status" value="1"/>
</dbReference>
<dbReference type="InterPro" id="IPR056264">
    <property type="entry name" value="R2_ABCA1-4-like"/>
</dbReference>
<evidence type="ECO:0000256" key="4">
    <source>
        <dbReference type="ARBA" id="ARBA00022692"/>
    </source>
</evidence>
<dbReference type="FunFam" id="3.40.50.300:FF:000335">
    <property type="entry name" value="ATP binding cassette subfamily A member 5"/>
    <property type="match status" value="1"/>
</dbReference>
<keyword evidence="8" id="KW-1278">Translocase</keyword>
<feature type="transmembrane region" description="Helical" evidence="12">
    <location>
        <begin position="987"/>
        <end position="1006"/>
    </location>
</feature>
<evidence type="ECO:0000313" key="16">
    <source>
        <dbReference type="VGNC" id="VGNC:57833"/>
    </source>
</evidence>
<dbReference type="SMART" id="SM00382">
    <property type="entry name" value="AAA"/>
    <property type="match status" value="2"/>
</dbReference>
<dbReference type="InterPro" id="IPR003593">
    <property type="entry name" value="AAA+_ATPase"/>
</dbReference>
<evidence type="ECO:0000256" key="11">
    <source>
        <dbReference type="SAM" id="MobiDB-lite"/>
    </source>
</evidence>
<name>A0A2I3TB08_PANTR</name>
<dbReference type="InterPro" id="IPR013525">
    <property type="entry name" value="ABC2_TM"/>
</dbReference>
<dbReference type="GO" id="GO:0005886">
    <property type="term" value="C:plasma membrane"/>
    <property type="evidence" value="ECO:0007669"/>
    <property type="project" value="UniProtKB-ARBA"/>
</dbReference>
<dbReference type="InParanoid" id="A0A2I3TB08"/>
<feature type="transmembrane region" description="Helical" evidence="12">
    <location>
        <begin position="1050"/>
        <end position="1079"/>
    </location>
</feature>
<evidence type="ECO:0000259" key="13">
    <source>
        <dbReference type="PROSITE" id="PS50893"/>
    </source>
</evidence>
<keyword evidence="15" id="KW-1185">Reference proteome</keyword>
<feature type="transmembrane region" description="Helical" evidence="12">
    <location>
        <begin position="1099"/>
        <end position="1120"/>
    </location>
</feature>
<comment type="similarity">
    <text evidence="2">Belongs to the ABC transporter superfamily. ABCA family.</text>
</comment>
<keyword evidence="3" id="KW-0813">Transport</keyword>
<dbReference type="GO" id="GO:0016887">
    <property type="term" value="F:ATP hydrolysis activity"/>
    <property type="evidence" value="ECO:0007669"/>
    <property type="project" value="InterPro"/>
</dbReference>
<evidence type="ECO:0000313" key="14">
    <source>
        <dbReference type="Ensembl" id="ENSPTRP00000086054.1"/>
    </source>
</evidence>
<dbReference type="FunFam" id="3.40.50.300:FF:000436">
    <property type="entry name" value="ATP binding cassette subfamily A member 9"/>
    <property type="match status" value="1"/>
</dbReference>
<comment type="subcellular location">
    <subcellularLocation>
        <location evidence="1">Membrane</location>
        <topology evidence="1">Multi-pass membrane protein</topology>
    </subcellularLocation>
</comment>
<keyword evidence="6" id="KW-0547">Nucleotide-binding</keyword>
<evidence type="ECO:0000256" key="5">
    <source>
        <dbReference type="ARBA" id="ARBA00022737"/>
    </source>
</evidence>
<gene>
    <name evidence="14 16" type="primary">ABCA10</name>
</gene>
<reference evidence="14" key="3">
    <citation type="submission" date="2025-09" db="UniProtKB">
        <authorList>
            <consortium name="Ensembl"/>
        </authorList>
    </citation>
    <scope>IDENTIFICATION</scope>
</reference>
<feature type="transmembrane region" description="Helical" evidence="12">
    <location>
        <begin position="177"/>
        <end position="204"/>
    </location>
</feature>
<reference evidence="14" key="2">
    <citation type="submission" date="2025-08" db="UniProtKB">
        <authorList>
            <consortium name="Ensembl"/>
        </authorList>
    </citation>
    <scope>IDENTIFICATION</scope>
</reference>
<evidence type="ECO:0000313" key="15">
    <source>
        <dbReference type="Proteomes" id="UP000002277"/>
    </source>
</evidence>
<evidence type="ECO:0000256" key="12">
    <source>
        <dbReference type="SAM" id="Phobius"/>
    </source>
</evidence>
<sequence>MNKMALASFMKGRTVIGTPDEETMDIVLPKKYHEMVGVIFSDMFSYRLKFNWGYRIPVIKEHSEYTEHCWAMHGEIFCYLAKYWLKGFVAFQAAINAAIIEVTTNHSVMEELTSVIGINMKIPPFISKGEIMNEWFHFTCLVSFSSFIYFASLNVARERGKFKKLMTVMGLRESAFWLSWGLTYICFIFIMSIFMALVITSIPIVFHTGFMVIFTLFSLYGLSLIALAFLMSVLIRKPMLAGLAGFLFTVFWGCLGFTVLYRQLPLSLGWVLSLLSPFAFTAGMAQITHLDNYLSGVIFPDPSGDSYKMIATFFILAFDTLFYLIFTLYFERVLPDKDGHGDSPLFFLKSSFWSKHQNTHHEIFENEINPEHSSDDSFEPVSPEFHGKEAIRIRNVIKEYNGKTGKVEALQGIFFDIYEGQITAILGHNGAGKSTLLNILSGLSVSTEGSATIYNTQLSEITDMEEIRKNIGFCPQFNFQFDFLTVRENLRVFAKIKGIQPKEVEQEVKRIIMELDMQSIQDIIAKKLSGGQKRKLTLGIAILGDPQVLLLDEPTAGLDPFSRHRVWSLLKEHKVDRVILFSTQFMDEADILADRKVFLSNGKLKCAGSSLFLKRKWGIGYHLSLHRNEMCDTEKITSLIKQHIPDAKLTTESEEKLVYSLPLEKMNKFPDLYSDLDKCSDQGIRNYAVSMTSLNEVFLNLEGRSAIDEPDFDIGKQEKIHVTRNTGDESEMEQVLCSLPETRKAVSSAALWRRQIYAVATLRFLKLGRERRALLCLLLVLGIAFIPIILEKIMYKVTRETHCWEFSPSMYFLSLEQIPKTPLTSLLIVNNTGSNIEDLVHSLKRQDIVLEIDDFRNRKGSDDPSYNGAIIVSGDQKDYRFSVACNTKKLNYFPVLMGIVSNALMGIFNFTELIQTESTSFSRDDIVLDLGFIDGSIFLLLITNCISPFIGMSSISDYKKNVQSQLWISGLWPSAYWCGQALVDIPLYFLILFSIHLIYYFIFLGFQLSWELMFVLVVCIIGCAVSLIFLTYVLSFIFRKWRKNNGFWSFGFFIVSIYTCVFIFIEKLAFNCWWVFFQLDFMRNLDSLDNRINEVNKTILLTTLIPYLQSVIFLFVIRCLEMKYGNEIMNKDPVFRISPRSRETHPNPEEPEEEDEDVQAERVQAANALTAPNLEEEPVITASCLHKEYYETKKSCFSTRKKKTAIRNVSFCEVLGLLGHNGAGKSTSIKMITGCTKPTAGVVVLQGSRASVRQQHDNSLKFLGYCPQEYSLWPKLTMKEHLELYAAVKGLGKEDAALSISRLVEALKLQEQLKAPVKTLSEGIKRKLCFVLSILGNPSVVLLDEPFTGMDPEGQQQMWQILQATVKNKERGTLLTTHYMSEAEAVCDRMAMVVSGTLRCIGSIQHLKNKFGRDYLLEIKMKEPTQVEALHAEILKLFPQAAWQERYSSLMAYKLPVEDVHPLSQAFFKLEAMKQTFNLEEYSLSQATLEQVFLELCKEQELGNVDDKIDTTVQWKLLPQEDP</sequence>
<keyword evidence="10 12" id="KW-0472">Membrane</keyword>
<dbReference type="Ensembl" id="ENSPTRT00000092183.1">
    <property type="protein sequence ID" value="ENSPTRP00000086054.1"/>
    <property type="gene ID" value="ENSPTRG00000049691.1"/>
</dbReference>
<accession>A0A2I3TB08</accession>
<evidence type="ECO:0000256" key="1">
    <source>
        <dbReference type="ARBA" id="ARBA00004141"/>
    </source>
</evidence>
<protein>
    <submittedName>
        <fullName evidence="14">ATP binding cassette subfamily A member 10</fullName>
    </submittedName>
</protein>
<keyword evidence="7" id="KW-0067">ATP-binding</keyword>
<feature type="compositionally biased region" description="Acidic residues" evidence="11">
    <location>
        <begin position="1149"/>
        <end position="1158"/>
    </location>
</feature>
<feature type="transmembrane region" description="Helical" evidence="12">
    <location>
        <begin position="210"/>
        <end position="233"/>
    </location>
</feature>
<dbReference type="CDD" id="cd03263">
    <property type="entry name" value="ABC_subfamily_A"/>
    <property type="match status" value="2"/>
</dbReference>
<reference evidence="14 15" key="1">
    <citation type="journal article" date="2005" name="Nature">
        <title>Initial sequence of the chimpanzee genome and comparison with the human genome.</title>
        <authorList>
            <consortium name="Chimpanzee sequencing and analysis consortium"/>
        </authorList>
    </citation>
    <scope>NUCLEOTIDE SEQUENCE [LARGE SCALE GENOMIC DNA]</scope>
</reference>
<feature type="transmembrane region" description="Helical" evidence="12">
    <location>
        <begin position="890"/>
        <end position="910"/>
    </location>
</feature>
<dbReference type="GO" id="GO:0042626">
    <property type="term" value="F:ATPase-coupled transmembrane transporter activity"/>
    <property type="evidence" value="ECO:0000318"/>
    <property type="project" value="GO_Central"/>
</dbReference>
<dbReference type="EMBL" id="AACZ04070104">
    <property type="status" value="NOT_ANNOTATED_CDS"/>
    <property type="molecule type" value="Genomic_DNA"/>
</dbReference>
<dbReference type="PANTHER" id="PTHR19229">
    <property type="entry name" value="ATP-BINDING CASSETTE TRANSPORTER SUBFAMILY A ABCA"/>
    <property type="match status" value="1"/>
</dbReference>
<dbReference type="VGNC" id="VGNC:57833">
    <property type="gene designation" value="ABCA10"/>
</dbReference>
<feature type="transmembrane region" description="Helical" evidence="12">
    <location>
        <begin position="772"/>
        <end position="790"/>
    </location>
</feature>
<feature type="transmembrane region" description="Helical" evidence="12">
    <location>
        <begin position="309"/>
        <end position="330"/>
    </location>
</feature>
<dbReference type="InterPro" id="IPR027417">
    <property type="entry name" value="P-loop_NTPase"/>
</dbReference>
<feature type="transmembrane region" description="Helical" evidence="12">
    <location>
        <begin position="930"/>
        <end position="950"/>
    </location>
</feature>
<keyword evidence="9 12" id="KW-1133">Transmembrane helix</keyword>
<keyword evidence="5" id="KW-0677">Repeat</keyword>
<evidence type="ECO:0000256" key="8">
    <source>
        <dbReference type="ARBA" id="ARBA00022967"/>
    </source>
</evidence>
<dbReference type="Pfam" id="PF01061">
    <property type="entry name" value="ABC2_membrane"/>
    <property type="match status" value="1"/>
</dbReference>
<feature type="transmembrane region" description="Helical" evidence="12">
    <location>
        <begin position="135"/>
        <end position="156"/>
    </location>
</feature>
<dbReference type="OMA" id="LCKEQEM"/>
<dbReference type="GO" id="GO:0005524">
    <property type="term" value="F:ATP binding"/>
    <property type="evidence" value="ECO:0007669"/>
    <property type="project" value="UniProtKB-KW"/>
</dbReference>
<feature type="transmembrane region" description="Helical" evidence="12">
    <location>
        <begin position="267"/>
        <end position="288"/>
    </location>
</feature>
<evidence type="ECO:0000256" key="3">
    <source>
        <dbReference type="ARBA" id="ARBA00022448"/>
    </source>
</evidence>
<evidence type="ECO:0000256" key="10">
    <source>
        <dbReference type="ARBA" id="ARBA00023136"/>
    </source>
</evidence>
<evidence type="ECO:0000256" key="9">
    <source>
        <dbReference type="ARBA" id="ARBA00022989"/>
    </source>
</evidence>
<feature type="region of interest" description="Disordered" evidence="11">
    <location>
        <begin position="1138"/>
        <end position="1161"/>
    </location>
</feature>
<feature type="domain" description="ABC transporter" evidence="13">
    <location>
        <begin position="1187"/>
        <end position="1420"/>
    </location>
</feature>
<proteinExistence type="inferred from homology"/>
<evidence type="ECO:0000256" key="7">
    <source>
        <dbReference type="ARBA" id="ARBA00022840"/>
    </source>
</evidence>
<dbReference type="GO" id="GO:0005319">
    <property type="term" value="F:lipid transporter activity"/>
    <property type="evidence" value="ECO:0000318"/>
    <property type="project" value="GO_Central"/>
</dbReference>
<feature type="domain" description="ABC transporter" evidence="13">
    <location>
        <begin position="391"/>
        <end position="626"/>
    </location>
</feature>
<dbReference type="Gene3D" id="3.40.50.300">
    <property type="entry name" value="P-loop containing nucleotide triphosphate hydrolases"/>
    <property type="match status" value="2"/>
</dbReference>
<dbReference type="PROSITE" id="PS50893">
    <property type="entry name" value="ABC_TRANSPORTER_2"/>
    <property type="match status" value="2"/>
</dbReference>
<evidence type="ECO:0000256" key="6">
    <source>
        <dbReference type="ARBA" id="ARBA00022741"/>
    </source>
</evidence>
<organism evidence="14 15">
    <name type="scientific">Pan troglodytes</name>
    <name type="common">Chimpanzee</name>
    <dbReference type="NCBI Taxonomy" id="9598"/>
    <lineage>
        <taxon>Eukaryota</taxon>
        <taxon>Metazoa</taxon>
        <taxon>Chordata</taxon>
        <taxon>Craniata</taxon>
        <taxon>Vertebrata</taxon>
        <taxon>Euteleostomi</taxon>
        <taxon>Mammalia</taxon>
        <taxon>Eutheria</taxon>
        <taxon>Euarchontoglires</taxon>
        <taxon>Primates</taxon>
        <taxon>Haplorrhini</taxon>
        <taxon>Catarrhini</taxon>
        <taxon>Hominidae</taxon>
        <taxon>Pan</taxon>
    </lineage>
</organism>
<dbReference type="GO" id="GO:0006869">
    <property type="term" value="P:lipid transport"/>
    <property type="evidence" value="ECO:0000318"/>
    <property type="project" value="GO_Central"/>
</dbReference>
<dbReference type="GeneTree" id="ENSGT00940000162673"/>
<dbReference type="FunCoup" id="A0A2I3TB08">
    <property type="interactions" value="122"/>
</dbReference>
<dbReference type="Bgee" id="ENSPTRG00000049691">
    <property type="expression patterns" value="Expressed in skeletal muscle tissue and 21 other cell types or tissues"/>
</dbReference>
<feature type="transmembrane region" description="Helical" evidence="12">
    <location>
        <begin position="1012"/>
        <end position="1038"/>
    </location>
</feature>
<dbReference type="Pfam" id="PF23321">
    <property type="entry name" value="R1_ABCA1"/>
    <property type="match status" value="1"/>
</dbReference>
<dbReference type="Pfam" id="PF12698">
    <property type="entry name" value="ABC2_membrane_3"/>
    <property type="match status" value="1"/>
</dbReference>
<evidence type="ECO:0000256" key="2">
    <source>
        <dbReference type="ARBA" id="ARBA00008869"/>
    </source>
</evidence>
<dbReference type="GO" id="GO:0140359">
    <property type="term" value="F:ABC-type transporter activity"/>
    <property type="evidence" value="ECO:0007669"/>
    <property type="project" value="InterPro"/>
</dbReference>
<feature type="compositionally biased region" description="Basic and acidic residues" evidence="11">
    <location>
        <begin position="1138"/>
        <end position="1148"/>
    </location>
</feature>
<dbReference type="InterPro" id="IPR026082">
    <property type="entry name" value="ABCA"/>
</dbReference>
<feature type="transmembrane region" description="Helical" evidence="12">
    <location>
        <begin position="240"/>
        <end position="261"/>
    </location>
</feature>
<dbReference type="InterPro" id="IPR017871">
    <property type="entry name" value="ABC_transporter-like_CS"/>
</dbReference>
<dbReference type="Pfam" id="PF00005">
    <property type="entry name" value="ABC_tran"/>
    <property type="match status" value="2"/>
</dbReference>
<dbReference type="PANTHER" id="PTHR19229:SF269">
    <property type="entry name" value="ATP-BINDING CASSETTE SUB-FAMILY A MEMBER 10"/>
    <property type="match status" value="1"/>
</dbReference>
<dbReference type="InterPro" id="IPR003439">
    <property type="entry name" value="ABC_transporter-like_ATP-bd"/>
</dbReference>
<dbReference type="Proteomes" id="UP000002277">
    <property type="component" value="Chromosome 17"/>
</dbReference>
<dbReference type="SUPFAM" id="SSF52540">
    <property type="entry name" value="P-loop containing nucleoside triphosphate hydrolases"/>
    <property type="match status" value="2"/>
</dbReference>